<comment type="caution">
    <text evidence="7">The sequence shown here is derived from an EMBL/GenBank/DDBJ whole genome shotgun (WGS) entry which is preliminary data.</text>
</comment>
<dbReference type="InterPro" id="IPR006103">
    <property type="entry name" value="Glyco_hydro_2_cat"/>
</dbReference>
<dbReference type="InterPro" id="IPR006104">
    <property type="entry name" value="Glyco_hydro_2_N"/>
</dbReference>
<comment type="similarity">
    <text evidence="1">Belongs to the glycosyl hydrolase 2 family.</text>
</comment>
<feature type="domain" description="Glycoside hydrolase family 2 immunoglobulin-like beta-sandwich" evidence="4">
    <location>
        <begin position="189"/>
        <end position="294"/>
    </location>
</feature>
<dbReference type="InterPro" id="IPR051913">
    <property type="entry name" value="GH2_Domain-Containing"/>
</dbReference>
<evidence type="ECO:0000313" key="8">
    <source>
        <dbReference type="Proteomes" id="UP001595900"/>
    </source>
</evidence>
<evidence type="ECO:0000259" key="5">
    <source>
        <dbReference type="Pfam" id="PF02836"/>
    </source>
</evidence>
<sequence>MSEPQPHASADHPRPQLVRDGWQNLDGVWRFAYDDSDAGLRERWHAAEAEGAFGRDIVVPFAPESGASGIADTGFHPIVWYRRALAITAAAGRRVLLHFGAVDHDADVWVDGQHVGSHRGGYTAFSLDVTDALQSGPDHAIVVRAHDDPHEASLPRGKQDWELDPHVVWYHRSTGIWRTVWLEEVPDQHIAELNWTLDLARSRVELEVGLATAPAPDTAVTATLVHDGVTLGVGAAHATGRSVTLTVPVSALENGQARERYLWTPENPVLIDATVSVTREGQTVDTVASYIGLRTVETSGGRFLLNGRPYPVRAVLEQGYWADSLYTPPSVEAMRREVELIRELGFNAARIHQKVEDPRLLHWADRLGLLVWAELPSAYHYTPAGAAAITGEWLEAVRQQRNHPSVVTWVPLNESWGVQDIAHDPAQQAFSRALADATRALDPSRPVISNDGWEHQNSDIVGLHDYEGDPGVFAPRYAGAVPGDGLVSGFGPAGRAVFVGDAVYRGQPVMVTEFGGISYQPTGPRGDGWGYTEADTEATWLEQVAGLYRGVHASGFLAGSCYTQLTDTLQETNGLCTADRRPKAPVDSIRRAILGDAAPGSA</sequence>
<accession>A0ABV8Q365</accession>
<gene>
    <name evidence="7" type="ORF">ACFOYW_02550</name>
</gene>
<organism evidence="7 8">
    <name type="scientific">Gryllotalpicola reticulitermitis</name>
    <dbReference type="NCBI Taxonomy" id="1184153"/>
    <lineage>
        <taxon>Bacteria</taxon>
        <taxon>Bacillati</taxon>
        <taxon>Actinomycetota</taxon>
        <taxon>Actinomycetes</taxon>
        <taxon>Micrococcales</taxon>
        <taxon>Microbacteriaceae</taxon>
        <taxon>Gryllotalpicola</taxon>
    </lineage>
</organism>
<dbReference type="Proteomes" id="UP001595900">
    <property type="component" value="Unassembled WGS sequence"/>
</dbReference>
<feature type="domain" description="Glycoside hydrolase family 2 catalytic" evidence="5">
    <location>
        <begin position="300"/>
        <end position="454"/>
    </location>
</feature>
<dbReference type="InterPro" id="IPR006102">
    <property type="entry name" value="Ig-like_GH2"/>
</dbReference>
<keyword evidence="3" id="KW-0326">Glycosidase</keyword>
<evidence type="ECO:0000259" key="4">
    <source>
        <dbReference type="Pfam" id="PF00703"/>
    </source>
</evidence>
<dbReference type="Pfam" id="PF02836">
    <property type="entry name" value="Glyco_hydro_2_C"/>
    <property type="match status" value="1"/>
</dbReference>
<dbReference type="Pfam" id="PF02837">
    <property type="entry name" value="Glyco_hydro_2_N"/>
    <property type="match status" value="1"/>
</dbReference>
<evidence type="ECO:0000259" key="6">
    <source>
        <dbReference type="Pfam" id="PF02837"/>
    </source>
</evidence>
<evidence type="ECO:0000256" key="1">
    <source>
        <dbReference type="ARBA" id="ARBA00007401"/>
    </source>
</evidence>
<dbReference type="InterPro" id="IPR036156">
    <property type="entry name" value="Beta-gal/glucu_dom_sf"/>
</dbReference>
<dbReference type="Gene3D" id="2.60.40.10">
    <property type="entry name" value="Immunoglobulins"/>
    <property type="match status" value="1"/>
</dbReference>
<dbReference type="PANTHER" id="PTHR42732:SF3">
    <property type="entry name" value="HYDROLASE"/>
    <property type="match status" value="1"/>
</dbReference>
<evidence type="ECO:0000313" key="7">
    <source>
        <dbReference type="EMBL" id="MFC4242239.1"/>
    </source>
</evidence>
<dbReference type="InterPro" id="IPR017853">
    <property type="entry name" value="GH"/>
</dbReference>
<dbReference type="Pfam" id="PF00703">
    <property type="entry name" value="Glyco_hydro_2"/>
    <property type="match status" value="1"/>
</dbReference>
<dbReference type="RefSeq" id="WP_390227045.1">
    <property type="nucleotide sequence ID" value="NZ_JBHSCN010000002.1"/>
</dbReference>
<dbReference type="Gene3D" id="2.60.120.260">
    <property type="entry name" value="Galactose-binding domain-like"/>
    <property type="match status" value="1"/>
</dbReference>
<evidence type="ECO:0000256" key="3">
    <source>
        <dbReference type="ARBA" id="ARBA00023295"/>
    </source>
</evidence>
<dbReference type="SUPFAM" id="SSF49303">
    <property type="entry name" value="beta-Galactosidase/glucuronidase domain"/>
    <property type="match status" value="1"/>
</dbReference>
<keyword evidence="8" id="KW-1185">Reference proteome</keyword>
<feature type="domain" description="Glycosyl hydrolases family 2 sugar binding" evidence="6">
    <location>
        <begin position="23"/>
        <end position="145"/>
    </location>
</feature>
<protein>
    <submittedName>
        <fullName evidence="7">Glycoside hydrolase family 2 protein</fullName>
    </submittedName>
</protein>
<dbReference type="InterPro" id="IPR013783">
    <property type="entry name" value="Ig-like_fold"/>
</dbReference>
<dbReference type="InterPro" id="IPR008979">
    <property type="entry name" value="Galactose-bd-like_sf"/>
</dbReference>
<dbReference type="Gene3D" id="3.20.20.80">
    <property type="entry name" value="Glycosidases"/>
    <property type="match status" value="1"/>
</dbReference>
<name>A0ABV8Q365_9MICO</name>
<dbReference type="PANTHER" id="PTHR42732">
    <property type="entry name" value="BETA-GALACTOSIDASE"/>
    <property type="match status" value="1"/>
</dbReference>
<proteinExistence type="inferred from homology"/>
<dbReference type="InterPro" id="IPR006101">
    <property type="entry name" value="Glyco_hydro_2"/>
</dbReference>
<evidence type="ECO:0000256" key="2">
    <source>
        <dbReference type="ARBA" id="ARBA00022801"/>
    </source>
</evidence>
<keyword evidence="2 7" id="KW-0378">Hydrolase</keyword>
<dbReference type="GO" id="GO:0016787">
    <property type="term" value="F:hydrolase activity"/>
    <property type="evidence" value="ECO:0007669"/>
    <property type="project" value="UniProtKB-KW"/>
</dbReference>
<dbReference type="SUPFAM" id="SSF49785">
    <property type="entry name" value="Galactose-binding domain-like"/>
    <property type="match status" value="1"/>
</dbReference>
<reference evidence="8" key="1">
    <citation type="journal article" date="2019" name="Int. J. Syst. Evol. Microbiol.">
        <title>The Global Catalogue of Microorganisms (GCM) 10K type strain sequencing project: providing services to taxonomists for standard genome sequencing and annotation.</title>
        <authorList>
            <consortium name="The Broad Institute Genomics Platform"/>
            <consortium name="The Broad Institute Genome Sequencing Center for Infectious Disease"/>
            <person name="Wu L."/>
            <person name="Ma J."/>
        </authorList>
    </citation>
    <scope>NUCLEOTIDE SEQUENCE [LARGE SCALE GENOMIC DNA]</scope>
    <source>
        <strain evidence="8">CGMCC 1.10363</strain>
    </source>
</reference>
<dbReference type="SUPFAM" id="SSF51445">
    <property type="entry name" value="(Trans)glycosidases"/>
    <property type="match status" value="1"/>
</dbReference>
<dbReference type="EMBL" id="JBHSCN010000002">
    <property type="protein sequence ID" value="MFC4242239.1"/>
    <property type="molecule type" value="Genomic_DNA"/>
</dbReference>
<dbReference type="PRINTS" id="PR00132">
    <property type="entry name" value="GLHYDRLASE2"/>
</dbReference>